<protein>
    <recommendedName>
        <fullName evidence="4">Phytanoyl-CoA dioxygenase domain-containing protein 1-like protein</fullName>
    </recommendedName>
</protein>
<proteinExistence type="predicted"/>
<dbReference type="SUPFAM" id="SSF51197">
    <property type="entry name" value="Clavaminate synthase-like"/>
    <property type="match status" value="1"/>
</dbReference>
<dbReference type="PANTHER" id="PTHR20883">
    <property type="entry name" value="PHYTANOYL-COA DIOXYGENASE DOMAIN CONTAINING 1"/>
    <property type="match status" value="1"/>
</dbReference>
<dbReference type="AlphaFoldDB" id="A0A3S3NSA4"/>
<dbReference type="Proteomes" id="UP000285301">
    <property type="component" value="Unassembled WGS sequence"/>
</dbReference>
<evidence type="ECO:0008006" key="4">
    <source>
        <dbReference type="Google" id="ProtNLM"/>
    </source>
</evidence>
<accession>A0A3S3NSA4</accession>
<evidence type="ECO:0000313" key="3">
    <source>
        <dbReference type="Proteomes" id="UP000285301"/>
    </source>
</evidence>
<dbReference type="EMBL" id="NCKU01010417">
    <property type="protein sequence ID" value="RWS00817.1"/>
    <property type="molecule type" value="Genomic_DNA"/>
</dbReference>
<dbReference type="GO" id="GO:0046872">
    <property type="term" value="F:metal ion binding"/>
    <property type="evidence" value="ECO:0007669"/>
    <property type="project" value="UniProtKB-ARBA"/>
</dbReference>
<dbReference type="PANTHER" id="PTHR20883:SF48">
    <property type="entry name" value="ECTOINE DIOXYGENASE"/>
    <property type="match status" value="1"/>
</dbReference>
<evidence type="ECO:0000313" key="2">
    <source>
        <dbReference type="EMBL" id="RWS00817.1"/>
    </source>
</evidence>
<sequence length="235" mass="27105">MVDEKRPLAKKQFNFPDDEESMYAEYVKEHKVLFSPKTVDENNILKISKHDALIFIGVGVHLKFDSFRKLALSDEMKRLFQALNYKQPAFFDGQIFQKHADHSNRIRQHQDAYLDVTEPPGTAGTLWFALTDAPADGGCMEYVPESHINYPLKKNYLDVDAQSIYTNLPDSAFVKAPVEAGSLLIHHSYTIHRSAKHIKPGFFRRAATLSFYDKKVAIRKELPYWHRGDELVLDY</sequence>
<dbReference type="OrthoDB" id="445007at2759"/>
<dbReference type="Pfam" id="PF05721">
    <property type="entry name" value="PhyH"/>
    <property type="match status" value="1"/>
</dbReference>
<name>A0A3S3NSA4_9ACAR</name>
<organism evidence="2 3">
    <name type="scientific">Dinothrombium tinctorium</name>
    <dbReference type="NCBI Taxonomy" id="1965070"/>
    <lineage>
        <taxon>Eukaryota</taxon>
        <taxon>Metazoa</taxon>
        <taxon>Ecdysozoa</taxon>
        <taxon>Arthropoda</taxon>
        <taxon>Chelicerata</taxon>
        <taxon>Arachnida</taxon>
        <taxon>Acari</taxon>
        <taxon>Acariformes</taxon>
        <taxon>Trombidiformes</taxon>
        <taxon>Prostigmata</taxon>
        <taxon>Anystina</taxon>
        <taxon>Parasitengona</taxon>
        <taxon>Trombidioidea</taxon>
        <taxon>Trombidiidae</taxon>
        <taxon>Dinothrombium</taxon>
    </lineage>
</organism>
<reference evidence="2 3" key="1">
    <citation type="journal article" date="2018" name="Gigascience">
        <title>Genomes of trombidid mites reveal novel predicted allergens and laterally-transferred genes associated with secondary metabolism.</title>
        <authorList>
            <person name="Dong X."/>
            <person name="Chaisiri K."/>
            <person name="Xia D."/>
            <person name="Armstrong S.D."/>
            <person name="Fang Y."/>
            <person name="Donnelly M.J."/>
            <person name="Kadowaki T."/>
            <person name="McGarry J.W."/>
            <person name="Darby A.C."/>
            <person name="Makepeace B.L."/>
        </authorList>
    </citation>
    <scope>NUCLEOTIDE SEQUENCE [LARGE SCALE GENOMIC DNA]</scope>
    <source>
        <strain evidence="2">UoL-WK</strain>
    </source>
</reference>
<comment type="caution">
    <text evidence="2">The sequence shown here is derived from an EMBL/GenBank/DDBJ whole genome shotgun (WGS) entry which is preliminary data.</text>
</comment>
<dbReference type="Gene3D" id="2.60.120.620">
    <property type="entry name" value="q2cbj1_9rhob like domain"/>
    <property type="match status" value="1"/>
</dbReference>
<dbReference type="STRING" id="1965070.A0A3S3NSA4"/>
<evidence type="ECO:0000256" key="1">
    <source>
        <dbReference type="ARBA" id="ARBA00001962"/>
    </source>
</evidence>
<dbReference type="InterPro" id="IPR008775">
    <property type="entry name" value="Phytyl_CoA_dOase-like"/>
</dbReference>
<comment type="cofactor">
    <cofactor evidence="1">
        <name>Fe cation</name>
        <dbReference type="ChEBI" id="CHEBI:24875"/>
    </cofactor>
</comment>
<dbReference type="GO" id="GO:0016491">
    <property type="term" value="F:oxidoreductase activity"/>
    <property type="evidence" value="ECO:0007669"/>
    <property type="project" value="UniProtKB-ARBA"/>
</dbReference>
<gene>
    <name evidence="2" type="ORF">B4U79_16810</name>
</gene>
<keyword evidence="3" id="KW-1185">Reference proteome</keyword>